<keyword evidence="9" id="KW-1185">Reference proteome</keyword>
<dbReference type="RefSeq" id="WP_042031508.1">
    <property type="nucleotide sequence ID" value="NZ_CAWMFX010000027.1"/>
</dbReference>
<gene>
    <name evidence="8" type="primary">sctT</name>
    <name evidence="8" type="ORF">I6H43_17225</name>
</gene>
<dbReference type="PANTHER" id="PTHR30065">
    <property type="entry name" value="FLAGELLAR BIOSYNTHETIC PROTEIN FLIR"/>
    <property type="match status" value="1"/>
</dbReference>
<sequence>MTLESLQGQMLAYTLLLPRFISCFVMLPVLSKLMLGGAMIRNGVVCSLALFAYPMVADTLPPAIDALDLALLVAKEVLLGLLIGFVAAIPFWAVEASGFLVDNQRGAAMASLFNPSLASQTSPTGLLLTQTLITLFFSGGAFLALLSALFQSYASWPVTRFFPAIGDLWVSFFYSQFSQMLLLCALLAAPLLIAMFLAEFGLALISRFAPSLNVFVLAMPIKSAVASLLLVIYIKLMMDHAYRQVLAVMDPLQLLAPILEAR</sequence>
<feature type="transmembrane region" description="Helical" evidence="7">
    <location>
        <begin position="12"/>
        <end position="31"/>
    </location>
</feature>
<accession>A0A7T4A8H5</accession>
<evidence type="ECO:0000313" key="8">
    <source>
        <dbReference type="EMBL" id="QQB19245.1"/>
    </source>
</evidence>
<evidence type="ECO:0000256" key="5">
    <source>
        <dbReference type="ARBA" id="ARBA00022989"/>
    </source>
</evidence>
<dbReference type="PRINTS" id="PR00953">
    <property type="entry name" value="TYPE3IMRPROT"/>
</dbReference>
<keyword evidence="4 7" id="KW-0812">Transmembrane</keyword>
<dbReference type="Pfam" id="PF01311">
    <property type="entry name" value="Bac_export_1"/>
    <property type="match status" value="1"/>
</dbReference>
<evidence type="ECO:0000313" key="9">
    <source>
        <dbReference type="Proteomes" id="UP000595481"/>
    </source>
</evidence>
<feature type="transmembrane region" description="Helical" evidence="7">
    <location>
        <begin position="156"/>
        <end position="174"/>
    </location>
</feature>
<comment type="subcellular location">
    <subcellularLocation>
        <location evidence="1 7">Cell membrane</location>
        <topology evidence="1 7">Multi-pass membrane protein</topology>
    </subcellularLocation>
</comment>
<evidence type="ECO:0000256" key="1">
    <source>
        <dbReference type="ARBA" id="ARBA00004651"/>
    </source>
</evidence>
<dbReference type="EMBL" id="CP066092">
    <property type="protein sequence ID" value="QQB19245.1"/>
    <property type="molecule type" value="Genomic_DNA"/>
</dbReference>
<organism evidence="8 9">
    <name type="scientific">Aeromonas jandaei</name>
    <dbReference type="NCBI Taxonomy" id="650"/>
    <lineage>
        <taxon>Bacteria</taxon>
        <taxon>Pseudomonadati</taxon>
        <taxon>Pseudomonadota</taxon>
        <taxon>Gammaproteobacteria</taxon>
        <taxon>Aeromonadales</taxon>
        <taxon>Aeromonadaceae</taxon>
        <taxon>Aeromonas</taxon>
    </lineage>
</organism>
<evidence type="ECO:0000256" key="2">
    <source>
        <dbReference type="ARBA" id="ARBA00009772"/>
    </source>
</evidence>
<dbReference type="NCBIfam" id="TIGR01401">
    <property type="entry name" value="fliR_like_III"/>
    <property type="match status" value="1"/>
</dbReference>
<protein>
    <submittedName>
        <fullName evidence="8">Type III secretion system export apparatus subunit SctT</fullName>
    </submittedName>
</protein>
<keyword evidence="3 7" id="KW-1003">Cell membrane</keyword>
<dbReference type="InterPro" id="IPR006304">
    <property type="entry name" value="T3SS_SpaR/YscT"/>
</dbReference>
<keyword evidence="5 7" id="KW-1133">Transmembrane helix</keyword>
<feature type="transmembrane region" description="Helical" evidence="7">
    <location>
        <begin position="212"/>
        <end position="234"/>
    </location>
</feature>
<evidence type="ECO:0000256" key="6">
    <source>
        <dbReference type="ARBA" id="ARBA00023136"/>
    </source>
</evidence>
<feature type="transmembrane region" description="Helical" evidence="7">
    <location>
        <begin position="77"/>
        <end position="101"/>
    </location>
</feature>
<comment type="similarity">
    <text evidence="2 7">Belongs to the FliR/MopE/SpaR family.</text>
</comment>
<evidence type="ECO:0000256" key="7">
    <source>
        <dbReference type="RuleBase" id="RU362072"/>
    </source>
</evidence>
<dbReference type="PANTHER" id="PTHR30065:SF1">
    <property type="entry name" value="SURFACE PRESENTATION OF ANTIGENS PROTEIN SPAR"/>
    <property type="match status" value="1"/>
</dbReference>
<name>A0A7T4A8H5_AERJA</name>
<evidence type="ECO:0000256" key="3">
    <source>
        <dbReference type="ARBA" id="ARBA00022475"/>
    </source>
</evidence>
<dbReference type="Proteomes" id="UP000595481">
    <property type="component" value="Chromosome"/>
</dbReference>
<feature type="transmembrane region" description="Helical" evidence="7">
    <location>
        <begin position="38"/>
        <end position="57"/>
    </location>
</feature>
<feature type="transmembrane region" description="Helical" evidence="7">
    <location>
        <begin position="126"/>
        <end position="150"/>
    </location>
</feature>
<dbReference type="GeneID" id="69553054"/>
<feature type="transmembrane region" description="Helical" evidence="7">
    <location>
        <begin position="181"/>
        <end position="206"/>
    </location>
</feature>
<evidence type="ECO:0000256" key="4">
    <source>
        <dbReference type="ARBA" id="ARBA00022692"/>
    </source>
</evidence>
<keyword evidence="6 7" id="KW-0472">Membrane</keyword>
<proteinExistence type="inferred from homology"/>
<dbReference type="InterPro" id="IPR002010">
    <property type="entry name" value="T3SS_IM_R"/>
</dbReference>
<reference evidence="8 9" key="1">
    <citation type="submission" date="2020-12" db="EMBL/GenBank/DDBJ databases">
        <title>FDA dAtabase for Regulatory Grade micrObial Sequences (FDA-ARGOS): Supporting development and validation of Infectious Disease Dx tests.</title>
        <authorList>
            <person name="Sproer C."/>
            <person name="Gronow S."/>
            <person name="Severitt S."/>
            <person name="Schroder I."/>
            <person name="Tallon L."/>
            <person name="Sadzewicz L."/>
            <person name="Zhao X."/>
            <person name="Boylan J."/>
            <person name="Ott S."/>
            <person name="Bowen H."/>
            <person name="Vavikolanu K."/>
            <person name="Mehta A."/>
            <person name="Aluvathingal J."/>
            <person name="Nadendla S."/>
            <person name="Lowell S."/>
            <person name="Myers T."/>
            <person name="Yan Y."/>
            <person name="Sichtig H."/>
        </authorList>
    </citation>
    <scope>NUCLEOTIDE SEQUENCE [LARGE SCALE GENOMIC DNA]</scope>
    <source>
        <strain evidence="8 9">FDAARGOS_986</strain>
    </source>
</reference>